<sequence>MAKQRSKNQVLVAVPDLIKTTVCVMNCMLVMKVTDIDYDGVDHAEKNNVDIFPSVMIRLIDVPVAIVMMTDDDVLLKLMTMMTGDDAMLVLMRMMTDNDIMMDEDD</sequence>
<evidence type="ECO:0000313" key="2">
    <source>
        <dbReference type="Proteomes" id="UP000762676"/>
    </source>
</evidence>
<accession>A0AAV4JVR8</accession>
<name>A0AAV4JVR8_9GAST</name>
<evidence type="ECO:0000313" key="1">
    <source>
        <dbReference type="EMBL" id="GFS26898.1"/>
    </source>
</evidence>
<gene>
    <name evidence="1" type="ORF">ElyMa_005230000</name>
</gene>
<organism evidence="1 2">
    <name type="scientific">Elysia marginata</name>
    <dbReference type="NCBI Taxonomy" id="1093978"/>
    <lineage>
        <taxon>Eukaryota</taxon>
        <taxon>Metazoa</taxon>
        <taxon>Spiralia</taxon>
        <taxon>Lophotrochozoa</taxon>
        <taxon>Mollusca</taxon>
        <taxon>Gastropoda</taxon>
        <taxon>Heterobranchia</taxon>
        <taxon>Euthyneura</taxon>
        <taxon>Panpulmonata</taxon>
        <taxon>Sacoglossa</taxon>
        <taxon>Placobranchoidea</taxon>
        <taxon>Plakobranchidae</taxon>
        <taxon>Elysia</taxon>
    </lineage>
</organism>
<dbReference type="EMBL" id="BMAT01010439">
    <property type="protein sequence ID" value="GFS26898.1"/>
    <property type="molecule type" value="Genomic_DNA"/>
</dbReference>
<protein>
    <submittedName>
        <fullName evidence="1">Uncharacterized protein</fullName>
    </submittedName>
</protein>
<dbReference type="Proteomes" id="UP000762676">
    <property type="component" value="Unassembled WGS sequence"/>
</dbReference>
<comment type="caution">
    <text evidence="1">The sequence shown here is derived from an EMBL/GenBank/DDBJ whole genome shotgun (WGS) entry which is preliminary data.</text>
</comment>
<keyword evidence="2" id="KW-1185">Reference proteome</keyword>
<dbReference type="AlphaFoldDB" id="A0AAV4JVR8"/>
<reference evidence="1 2" key="1">
    <citation type="journal article" date="2021" name="Elife">
        <title>Chloroplast acquisition without the gene transfer in kleptoplastic sea slugs, Plakobranchus ocellatus.</title>
        <authorList>
            <person name="Maeda T."/>
            <person name="Takahashi S."/>
            <person name="Yoshida T."/>
            <person name="Shimamura S."/>
            <person name="Takaki Y."/>
            <person name="Nagai Y."/>
            <person name="Toyoda A."/>
            <person name="Suzuki Y."/>
            <person name="Arimoto A."/>
            <person name="Ishii H."/>
            <person name="Satoh N."/>
            <person name="Nishiyama T."/>
            <person name="Hasebe M."/>
            <person name="Maruyama T."/>
            <person name="Minagawa J."/>
            <person name="Obokata J."/>
            <person name="Shigenobu S."/>
        </authorList>
    </citation>
    <scope>NUCLEOTIDE SEQUENCE [LARGE SCALE GENOMIC DNA]</scope>
</reference>
<proteinExistence type="predicted"/>